<dbReference type="HOGENOM" id="CLU_073333_1_1_10"/>
<reference evidence="2 3" key="1">
    <citation type="journal article" date="2011" name="Stand. Genomic Sci.">
        <title>Complete genome sequence of the gliding, heparinolytic Pedobacter saltans type strain (113).</title>
        <authorList>
            <person name="Liolios K."/>
            <person name="Sikorski J."/>
            <person name="Lu M."/>
            <person name="Nolan M."/>
            <person name="Lapidus A."/>
            <person name="Lucas S."/>
            <person name="Hammon N."/>
            <person name="Deshpande S."/>
            <person name="Cheng J.F."/>
            <person name="Tapia R."/>
            <person name="Han C."/>
            <person name="Goodwin L."/>
            <person name="Pitluck S."/>
            <person name="Huntemann M."/>
            <person name="Ivanova N."/>
            <person name="Pagani I."/>
            <person name="Mavromatis K."/>
            <person name="Ovchinikova G."/>
            <person name="Pati A."/>
            <person name="Chen A."/>
            <person name="Palaniappan K."/>
            <person name="Land M."/>
            <person name="Hauser L."/>
            <person name="Brambilla E.M."/>
            <person name="Kotsyurbenko O."/>
            <person name="Rohde M."/>
            <person name="Tindall B.J."/>
            <person name="Abt B."/>
            <person name="Goker M."/>
            <person name="Detter J.C."/>
            <person name="Woyke T."/>
            <person name="Bristow J."/>
            <person name="Eisen J.A."/>
            <person name="Markowitz V."/>
            <person name="Hugenholtz P."/>
            <person name="Klenk H.P."/>
            <person name="Kyrpides N.C."/>
        </authorList>
    </citation>
    <scope>NUCLEOTIDE SEQUENCE [LARGE SCALE GENOMIC DNA]</scope>
    <source>
        <strain evidence="3">ATCC 51119 / DSM 12145 / JCM 21818 / LMG 10337 / NBRC 100064 / NCIMB 13643</strain>
    </source>
</reference>
<feature type="transmembrane region" description="Helical" evidence="1">
    <location>
        <begin position="59"/>
        <end position="83"/>
    </location>
</feature>
<dbReference type="AlphaFoldDB" id="F0S9A4"/>
<feature type="transmembrane region" description="Helical" evidence="1">
    <location>
        <begin position="20"/>
        <end position="39"/>
    </location>
</feature>
<dbReference type="EMBL" id="CP002545">
    <property type="protein sequence ID" value="ADY52454.1"/>
    <property type="molecule type" value="Genomic_DNA"/>
</dbReference>
<keyword evidence="1" id="KW-1133">Transmembrane helix</keyword>
<dbReference type="InterPro" id="IPR010699">
    <property type="entry name" value="DUF1275"/>
</dbReference>
<dbReference type="PANTHER" id="PTHR37314:SF4">
    <property type="entry name" value="UPF0700 TRANSMEMBRANE PROTEIN YOAK"/>
    <property type="match status" value="1"/>
</dbReference>
<dbReference type="RefSeq" id="WP_013632941.1">
    <property type="nucleotide sequence ID" value="NC_015177.1"/>
</dbReference>
<name>F0S9A4_PSESL</name>
<evidence type="ECO:0000256" key="1">
    <source>
        <dbReference type="SAM" id="Phobius"/>
    </source>
</evidence>
<keyword evidence="1" id="KW-0812">Transmembrane</keyword>
<dbReference type="STRING" id="762903.Pedsa_1900"/>
<accession>F0S9A4</accession>
<keyword evidence="3" id="KW-1185">Reference proteome</keyword>
<feature type="transmembrane region" description="Helical" evidence="1">
    <location>
        <begin position="184"/>
        <end position="203"/>
    </location>
</feature>
<proteinExistence type="predicted"/>
<evidence type="ECO:0000313" key="2">
    <source>
        <dbReference type="EMBL" id="ADY52454.1"/>
    </source>
</evidence>
<feature type="transmembrane region" description="Helical" evidence="1">
    <location>
        <begin position="95"/>
        <end position="116"/>
    </location>
</feature>
<gene>
    <name evidence="2" type="ordered locus">Pedsa_1900</name>
</gene>
<protein>
    <recommendedName>
        <fullName evidence="4">DUF1275 domain-containing protein</fullName>
    </recommendedName>
</protein>
<reference evidence="3" key="2">
    <citation type="submission" date="2011-02" db="EMBL/GenBank/DDBJ databases">
        <title>The complete genome of Pedobacter saltans DSM 12145.</title>
        <authorList>
            <consortium name="US DOE Joint Genome Institute (JGI-PGF)"/>
            <person name="Lucas S."/>
            <person name="Copeland A."/>
            <person name="Lapidus A."/>
            <person name="Bruce D."/>
            <person name="Goodwin L."/>
            <person name="Pitluck S."/>
            <person name="Kyrpides N."/>
            <person name="Mavromatis K."/>
            <person name="Pagani I."/>
            <person name="Ivanova N."/>
            <person name="Ovchinnikova G."/>
            <person name="Lu M."/>
            <person name="Detter J.C."/>
            <person name="Han C."/>
            <person name="Land M."/>
            <person name="Hauser L."/>
            <person name="Markowitz V."/>
            <person name="Cheng J.-F."/>
            <person name="Hugenholtz P."/>
            <person name="Woyke T."/>
            <person name="Wu D."/>
            <person name="Tindall B."/>
            <person name="Pomrenke H.G."/>
            <person name="Brambilla E."/>
            <person name="Klenk H.-P."/>
            <person name="Eisen J.A."/>
        </authorList>
    </citation>
    <scope>NUCLEOTIDE SEQUENCE [LARGE SCALE GENOMIC DNA]</scope>
    <source>
        <strain evidence="3">ATCC 51119 / DSM 12145 / JCM 21818 / LMG 10337 / NBRC 100064 / NCIMB 13643</strain>
    </source>
</reference>
<keyword evidence="1" id="KW-0472">Membrane</keyword>
<dbReference type="Pfam" id="PF06912">
    <property type="entry name" value="DUF1275"/>
    <property type="match status" value="1"/>
</dbReference>
<organism evidence="2 3">
    <name type="scientific">Pseudopedobacter saltans (strain ATCC 51119 / DSM 12145 / JCM 21818 / CCUG 39354 / LMG 10337 / NBRC 100064 / NCIMB 13643)</name>
    <name type="common">Pedobacter saltans</name>
    <dbReference type="NCBI Taxonomy" id="762903"/>
    <lineage>
        <taxon>Bacteria</taxon>
        <taxon>Pseudomonadati</taxon>
        <taxon>Bacteroidota</taxon>
        <taxon>Sphingobacteriia</taxon>
        <taxon>Sphingobacteriales</taxon>
        <taxon>Sphingobacteriaceae</taxon>
        <taxon>Pseudopedobacter</taxon>
    </lineage>
</organism>
<dbReference type="KEGG" id="psn:Pedsa_1900"/>
<dbReference type="Proteomes" id="UP000000310">
    <property type="component" value="Chromosome"/>
</dbReference>
<feature type="transmembrane region" description="Helical" evidence="1">
    <location>
        <begin position="209"/>
        <end position="227"/>
    </location>
</feature>
<sequence length="246" mass="27858">MFRHKGKTRTLKHNLNIASLLSFVAGIVNVAGFLAVQRLTTNVTGHFAFFVDEIFKLNFWQGFIYFLYIFFFFLGSFASNFIVETISKTSDRLIYIIPTIVESIILLLLAVSGQFLISKNPNLLACSLLFAMGLQNSLVTKISNATVRTTHLTGLFTDLGIELSQLFFYREKDQKVKLYSSIKLRLTIITFFFFGGLLGGILYPTLGLYILAIAATVLIIGVIYDNLKLRLIIQSRKHHHEKKSDL</sequence>
<dbReference type="PANTHER" id="PTHR37314">
    <property type="entry name" value="SLR0142 PROTEIN"/>
    <property type="match status" value="1"/>
</dbReference>
<dbReference type="eggNOG" id="COG3619">
    <property type="taxonomic scope" value="Bacteria"/>
</dbReference>
<evidence type="ECO:0000313" key="3">
    <source>
        <dbReference type="Proteomes" id="UP000000310"/>
    </source>
</evidence>
<dbReference type="OrthoDB" id="270162at2"/>
<evidence type="ECO:0008006" key="4">
    <source>
        <dbReference type="Google" id="ProtNLM"/>
    </source>
</evidence>